<evidence type="ECO:0000313" key="3">
    <source>
        <dbReference type="EMBL" id="TCP28992.1"/>
    </source>
</evidence>
<dbReference type="InterPro" id="IPR050772">
    <property type="entry name" value="Hydratase-Decarb/MhpD_sf"/>
</dbReference>
<dbReference type="AlphaFoldDB" id="A0A4R2P2Y0"/>
<dbReference type="EMBL" id="SLXK01000013">
    <property type="protein sequence ID" value="TCP28992.1"/>
    <property type="molecule type" value="Genomic_DNA"/>
</dbReference>
<keyword evidence="4" id="KW-1185">Reference proteome</keyword>
<protein>
    <submittedName>
        <fullName evidence="3">2-keto-4-pentenoate hydratase</fullName>
    </submittedName>
</protein>
<name>A0A4R2P2Y0_9BACL</name>
<accession>A0A4R2P2Y0</accession>
<dbReference type="SUPFAM" id="SSF56529">
    <property type="entry name" value="FAH"/>
    <property type="match status" value="1"/>
</dbReference>
<dbReference type="OrthoDB" id="9792137at2"/>
<dbReference type="Proteomes" id="UP000295416">
    <property type="component" value="Unassembled WGS sequence"/>
</dbReference>
<evidence type="ECO:0000259" key="2">
    <source>
        <dbReference type="Pfam" id="PF01557"/>
    </source>
</evidence>
<keyword evidence="1" id="KW-0456">Lyase</keyword>
<dbReference type="InterPro" id="IPR036663">
    <property type="entry name" value="Fumarylacetoacetase_C_sf"/>
</dbReference>
<evidence type="ECO:0000313" key="4">
    <source>
        <dbReference type="Proteomes" id="UP000295416"/>
    </source>
</evidence>
<dbReference type="PANTHER" id="PTHR30143">
    <property type="entry name" value="ACID HYDRATASE"/>
    <property type="match status" value="1"/>
</dbReference>
<dbReference type="Gene3D" id="3.90.850.10">
    <property type="entry name" value="Fumarylacetoacetase-like, C-terminal domain"/>
    <property type="match status" value="1"/>
</dbReference>
<gene>
    <name evidence="3" type="ORF">EV207_11325</name>
</gene>
<dbReference type="GO" id="GO:0005737">
    <property type="term" value="C:cytoplasm"/>
    <property type="evidence" value="ECO:0007669"/>
    <property type="project" value="TreeGrafter"/>
</dbReference>
<dbReference type="GO" id="GO:0008684">
    <property type="term" value="F:2-oxopent-4-enoate hydratase activity"/>
    <property type="evidence" value="ECO:0007669"/>
    <property type="project" value="TreeGrafter"/>
</dbReference>
<sequence>MAERVKELADFLLHAEESKKGIQPLTDQYPDLSAREAYQIQLINIQKRIDAGQRVIGKKIGLTSLPMQELLGVAEPDYGHLLHGMKVENGGVILFNDVMQPKVEGEIAFVLKEDLQGPNVTMLDVLQATDFVLPALEIVDSRVDNWKIKLPDTVADNASSSFFVLGERPVQVDQVDLAGVGMILYKNDKIMNTGTGAAALGHPASCVAWLANKMAEFDVSLRAGEVILSGALSAAVVAEPGDIFRTKIAHLGDVSVRFT</sequence>
<evidence type="ECO:0000256" key="1">
    <source>
        <dbReference type="ARBA" id="ARBA00023239"/>
    </source>
</evidence>
<dbReference type="InterPro" id="IPR011234">
    <property type="entry name" value="Fumarylacetoacetase-like_C"/>
</dbReference>
<dbReference type="Pfam" id="PF01557">
    <property type="entry name" value="FAA_hydrolase"/>
    <property type="match status" value="1"/>
</dbReference>
<reference evidence="3 4" key="1">
    <citation type="submission" date="2019-03" db="EMBL/GenBank/DDBJ databases">
        <title>Genomic Encyclopedia of Type Strains, Phase IV (KMG-IV): sequencing the most valuable type-strain genomes for metagenomic binning, comparative biology and taxonomic classification.</title>
        <authorList>
            <person name="Goeker M."/>
        </authorList>
    </citation>
    <scope>NUCLEOTIDE SEQUENCE [LARGE SCALE GENOMIC DNA]</scope>
    <source>
        <strain evidence="3 4">DSM 19377</strain>
    </source>
</reference>
<proteinExistence type="predicted"/>
<dbReference type="PANTHER" id="PTHR30143:SF0">
    <property type="entry name" value="2-KETO-4-PENTENOATE HYDRATASE"/>
    <property type="match status" value="1"/>
</dbReference>
<comment type="caution">
    <text evidence="3">The sequence shown here is derived from an EMBL/GenBank/DDBJ whole genome shotgun (WGS) entry which is preliminary data.</text>
</comment>
<feature type="domain" description="Fumarylacetoacetase-like C-terminal" evidence="2">
    <location>
        <begin position="97"/>
        <end position="257"/>
    </location>
</feature>
<organism evidence="3 4">
    <name type="scientific">Scopulibacillus darangshiensis</name>
    <dbReference type="NCBI Taxonomy" id="442528"/>
    <lineage>
        <taxon>Bacteria</taxon>
        <taxon>Bacillati</taxon>
        <taxon>Bacillota</taxon>
        <taxon>Bacilli</taxon>
        <taxon>Bacillales</taxon>
        <taxon>Sporolactobacillaceae</taxon>
        <taxon>Scopulibacillus</taxon>
    </lineage>
</organism>
<dbReference type="RefSeq" id="WP_132746107.1">
    <property type="nucleotide sequence ID" value="NZ_SLXK01000013.1"/>
</dbReference>